<protein>
    <submittedName>
        <fullName evidence="2">Uncharacterized protein</fullName>
    </submittedName>
</protein>
<dbReference type="Proteomes" id="UP000038055">
    <property type="component" value="Unassembled WGS sequence"/>
</dbReference>
<dbReference type="AlphaFoldDB" id="A0A0B7HIW9"/>
<evidence type="ECO:0000313" key="1">
    <source>
        <dbReference type="EMBL" id="CEN38567.1"/>
    </source>
</evidence>
<evidence type="ECO:0000313" key="4">
    <source>
        <dbReference type="Proteomes" id="UP000038083"/>
    </source>
</evidence>
<reference evidence="3 4" key="1">
    <citation type="submission" date="2015-01" db="EMBL/GenBank/DDBJ databases">
        <authorList>
            <person name="MANFREDI Pablo"/>
        </authorList>
    </citation>
    <scope>NUCLEOTIDE SEQUENCE [LARGE SCALE GENOMIC DNA]</scope>
    <source>
        <strain evidence="2 4">Ccy74</strain>
        <strain evidence="1 3">Ccyn2B</strain>
    </source>
</reference>
<evidence type="ECO:0000313" key="2">
    <source>
        <dbReference type="EMBL" id="CEN38594.1"/>
    </source>
</evidence>
<sequence>MNSFREKRSHYNFTFWGFSLKIPTFKKLNTSVKIQTMTLPLQWLFVCDCIR</sequence>
<dbReference type="EMBL" id="CDOD01000045">
    <property type="protein sequence ID" value="CEN38567.1"/>
    <property type="molecule type" value="Genomic_DNA"/>
</dbReference>
<dbReference type="EMBL" id="CDOG01000023">
    <property type="protein sequence ID" value="CEN38594.1"/>
    <property type="molecule type" value="Genomic_DNA"/>
</dbReference>
<proteinExistence type="predicted"/>
<organism evidence="2 4">
    <name type="scientific">Capnocytophaga cynodegmi</name>
    <dbReference type="NCBI Taxonomy" id="28189"/>
    <lineage>
        <taxon>Bacteria</taxon>
        <taxon>Pseudomonadati</taxon>
        <taxon>Bacteroidota</taxon>
        <taxon>Flavobacteriia</taxon>
        <taxon>Flavobacteriales</taxon>
        <taxon>Flavobacteriaceae</taxon>
        <taxon>Capnocytophaga</taxon>
    </lineage>
</organism>
<name>A0A0B7HIW9_9FLAO</name>
<dbReference type="Proteomes" id="UP000038083">
    <property type="component" value="Unassembled WGS sequence"/>
</dbReference>
<gene>
    <name evidence="1" type="ORF">CCYN2B_50083</name>
    <name evidence="2" type="ORF">CCYN74_30203</name>
</gene>
<accession>A0A0B7HIW9</accession>
<evidence type="ECO:0000313" key="3">
    <source>
        <dbReference type="Proteomes" id="UP000038055"/>
    </source>
</evidence>
<keyword evidence="3" id="KW-1185">Reference proteome</keyword>